<proteinExistence type="predicted"/>
<protein>
    <submittedName>
        <fullName evidence="1">Uncharacterized protein</fullName>
    </submittedName>
</protein>
<gene>
    <name evidence="1" type="ORF">TorRG33x02_049730</name>
</gene>
<keyword evidence="2" id="KW-1185">Reference proteome</keyword>
<dbReference type="InParanoid" id="A0A2P5FMZ0"/>
<dbReference type="EMBL" id="JXTC01000020">
    <property type="protein sequence ID" value="PON99113.1"/>
    <property type="molecule type" value="Genomic_DNA"/>
</dbReference>
<feature type="non-terminal residue" evidence="1">
    <location>
        <position position="1"/>
    </location>
</feature>
<accession>A0A2P5FMZ0</accession>
<organism evidence="1 2">
    <name type="scientific">Trema orientale</name>
    <name type="common">Charcoal tree</name>
    <name type="synonym">Celtis orientalis</name>
    <dbReference type="NCBI Taxonomy" id="63057"/>
    <lineage>
        <taxon>Eukaryota</taxon>
        <taxon>Viridiplantae</taxon>
        <taxon>Streptophyta</taxon>
        <taxon>Embryophyta</taxon>
        <taxon>Tracheophyta</taxon>
        <taxon>Spermatophyta</taxon>
        <taxon>Magnoliopsida</taxon>
        <taxon>eudicotyledons</taxon>
        <taxon>Gunneridae</taxon>
        <taxon>Pentapetalae</taxon>
        <taxon>rosids</taxon>
        <taxon>fabids</taxon>
        <taxon>Rosales</taxon>
        <taxon>Cannabaceae</taxon>
        <taxon>Trema</taxon>
    </lineage>
</organism>
<evidence type="ECO:0000313" key="1">
    <source>
        <dbReference type="EMBL" id="PON99113.1"/>
    </source>
</evidence>
<comment type="caution">
    <text evidence="1">The sequence shown here is derived from an EMBL/GenBank/DDBJ whole genome shotgun (WGS) entry which is preliminary data.</text>
</comment>
<sequence length="56" mass="6487">VSKCKACHVCKFYSEFLTIWKVSLLPSWILDALKGIFSVDVYLNYRKRKRGEGVSC</sequence>
<evidence type="ECO:0000313" key="2">
    <source>
        <dbReference type="Proteomes" id="UP000237000"/>
    </source>
</evidence>
<dbReference type="Proteomes" id="UP000237000">
    <property type="component" value="Unassembled WGS sequence"/>
</dbReference>
<dbReference type="AlphaFoldDB" id="A0A2P5FMZ0"/>
<name>A0A2P5FMZ0_TREOI</name>
<reference evidence="2" key="1">
    <citation type="submission" date="2016-06" db="EMBL/GenBank/DDBJ databases">
        <title>Parallel loss of symbiosis genes in relatives of nitrogen-fixing non-legume Parasponia.</title>
        <authorList>
            <person name="Van Velzen R."/>
            <person name="Holmer R."/>
            <person name="Bu F."/>
            <person name="Rutten L."/>
            <person name="Van Zeijl A."/>
            <person name="Liu W."/>
            <person name="Santuari L."/>
            <person name="Cao Q."/>
            <person name="Sharma T."/>
            <person name="Shen D."/>
            <person name="Roswanjaya Y."/>
            <person name="Wardhani T."/>
            <person name="Kalhor M.S."/>
            <person name="Jansen J."/>
            <person name="Van den Hoogen J."/>
            <person name="Gungor B."/>
            <person name="Hartog M."/>
            <person name="Hontelez J."/>
            <person name="Verver J."/>
            <person name="Yang W.-C."/>
            <person name="Schijlen E."/>
            <person name="Repin R."/>
            <person name="Schilthuizen M."/>
            <person name="Schranz E."/>
            <person name="Heidstra R."/>
            <person name="Miyata K."/>
            <person name="Fedorova E."/>
            <person name="Kohlen W."/>
            <person name="Bisseling T."/>
            <person name="Smit S."/>
            <person name="Geurts R."/>
        </authorList>
    </citation>
    <scope>NUCLEOTIDE SEQUENCE [LARGE SCALE GENOMIC DNA]</scope>
    <source>
        <strain evidence="2">cv. RG33-2</strain>
    </source>
</reference>